<keyword evidence="4" id="KW-0547">Nucleotide-binding</keyword>
<dbReference type="EC" id="2.7.11.1" evidence="1"/>
<dbReference type="Gene3D" id="3.30.200.20">
    <property type="entry name" value="Phosphorylase Kinase, domain 1"/>
    <property type="match status" value="1"/>
</dbReference>
<dbReference type="InterPro" id="IPR001245">
    <property type="entry name" value="Ser-Thr/Tyr_kinase_cat_dom"/>
</dbReference>
<feature type="signal peptide" evidence="9">
    <location>
        <begin position="1"/>
        <end position="28"/>
    </location>
</feature>
<evidence type="ECO:0000256" key="3">
    <source>
        <dbReference type="ARBA" id="ARBA00022679"/>
    </source>
</evidence>
<dbReference type="Pfam" id="PF07714">
    <property type="entry name" value="PK_Tyr_Ser-Thr"/>
    <property type="match status" value="1"/>
</dbReference>
<evidence type="ECO:0000313" key="12">
    <source>
        <dbReference type="Proteomes" id="UP001237642"/>
    </source>
</evidence>
<comment type="catalytic activity">
    <reaction evidence="8">
        <text>L-seryl-[protein] + ATP = O-phospho-L-seryl-[protein] + ADP + H(+)</text>
        <dbReference type="Rhea" id="RHEA:17989"/>
        <dbReference type="Rhea" id="RHEA-COMP:9863"/>
        <dbReference type="Rhea" id="RHEA-COMP:11604"/>
        <dbReference type="ChEBI" id="CHEBI:15378"/>
        <dbReference type="ChEBI" id="CHEBI:29999"/>
        <dbReference type="ChEBI" id="CHEBI:30616"/>
        <dbReference type="ChEBI" id="CHEBI:83421"/>
        <dbReference type="ChEBI" id="CHEBI:456216"/>
        <dbReference type="EC" id="2.7.11.1"/>
    </reaction>
</comment>
<dbReference type="SMART" id="SM00219">
    <property type="entry name" value="TyrKc"/>
    <property type="match status" value="1"/>
</dbReference>
<protein>
    <recommendedName>
        <fullName evidence="1">non-specific serine/threonine protein kinase</fullName>
        <ecNumber evidence="1">2.7.11.1</ecNumber>
    </recommendedName>
</protein>
<keyword evidence="9" id="KW-0732">Signal</keyword>
<keyword evidence="12" id="KW-1185">Reference proteome</keyword>
<evidence type="ECO:0000313" key="11">
    <source>
        <dbReference type="EMBL" id="KAK1396784.1"/>
    </source>
</evidence>
<reference evidence="11" key="2">
    <citation type="submission" date="2023-05" db="EMBL/GenBank/DDBJ databases">
        <authorList>
            <person name="Schelkunov M.I."/>
        </authorList>
    </citation>
    <scope>NUCLEOTIDE SEQUENCE</scope>
    <source>
        <strain evidence="11">Hsosn_3</strain>
        <tissue evidence="11">Leaf</tissue>
    </source>
</reference>
<dbReference type="Proteomes" id="UP001237642">
    <property type="component" value="Unassembled WGS sequence"/>
</dbReference>
<organism evidence="11 12">
    <name type="scientific">Heracleum sosnowskyi</name>
    <dbReference type="NCBI Taxonomy" id="360622"/>
    <lineage>
        <taxon>Eukaryota</taxon>
        <taxon>Viridiplantae</taxon>
        <taxon>Streptophyta</taxon>
        <taxon>Embryophyta</taxon>
        <taxon>Tracheophyta</taxon>
        <taxon>Spermatophyta</taxon>
        <taxon>Magnoliopsida</taxon>
        <taxon>eudicotyledons</taxon>
        <taxon>Gunneridae</taxon>
        <taxon>Pentapetalae</taxon>
        <taxon>asterids</taxon>
        <taxon>campanulids</taxon>
        <taxon>Apiales</taxon>
        <taxon>Apiaceae</taxon>
        <taxon>Apioideae</taxon>
        <taxon>apioid superclade</taxon>
        <taxon>Tordylieae</taxon>
        <taxon>Tordyliinae</taxon>
        <taxon>Heracleum</taxon>
    </lineage>
</organism>
<feature type="domain" description="Protein kinase" evidence="10">
    <location>
        <begin position="101"/>
        <end position="267"/>
    </location>
</feature>
<proteinExistence type="predicted"/>
<dbReference type="GO" id="GO:0004713">
    <property type="term" value="F:protein tyrosine kinase activity"/>
    <property type="evidence" value="ECO:0007669"/>
    <property type="project" value="InterPro"/>
</dbReference>
<dbReference type="PROSITE" id="PS50011">
    <property type="entry name" value="PROTEIN_KINASE_DOM"/>
    <property type="match status" value="1"/>
</dbReference>
<dbReference type="GO" id="GO:0004674">
    <property type="term" value="F:protein serine/threonine kinase activity"/>
    <property type="evidence" value="ECO:0007669"/>
    <property type="project" value="UniProtKB-KW"/>
</dbReference>
<dbReference type="SUPFAM" id="SSF56112">
    <property type="entry name" value="Protein kinase-like (PK-like)"/>
    <property type="match status" value="1"/>
</dbReference>
<dbReference type="InterPro" id="IPR020635">
    <property type="entry name" value="Tyr_kinase_cat_dom"/>
</dbReference>
<accession>A0AAD8N4Y0</accession>
<dbReference type="AlphaFoldDB" id="A0AAD8N4Y0"/>
<dbReference type="EMBL" id="JAUIZM010000002">
    <property type="protein sequence ID" value="KAK1396784.1"/>
    <property type="molecule type" value="Genomic_DNA"/>
</dbReference>
<dbReference type="InterPro" id="IPR011009">
    <property type="entry name" value="Kinase-like_dom_sf"/>
</dbReference>
<sequence length="267" mass="30597">MSFSCYIPRRRQMICWLIILHQPASVCLVVEKECKAATQEGHACSEFIHFLFARIHESFFDSRSDQLVHSNAPDSMNPVVPTRLKAPETTTCLAREARKKSTNATHLGAETKTEAKHRRHAVMHARMPCKITLPFLLREIAVKRFSKTSRQGLDEFKNEVSCIAKLQHRNLVRFLGSCIEDGGMLLIYEHMPNKSLDSFIFDKVLSKKLDWPKRNNIVNGADKGLQYLHQDSSLRIIHGNFEAGNILLDHDMSLRISDFGGKDFRRH</sequence>
<dbReference type="InterPro" id="IPR000719">
    <property type="entry name" value="Prot_kinase_dom"/>
</dbReference>
<dbReference type="PANTHER" id="PTHR27002:SF851">
    <property type="entry name" value="G-TYPE LECTIN S-RECEPTOR-LIKE SERINE_THREONINE-PROTEIN KINASE SD1-1"/>
    <property type="match status" value="1"/>
</dbReference>
<name>A0AAD8N4Y0_9APIA</name>
<evidence type="ECO:0000256" key="9">
    <source>
        <dbReference type="SAM" id="SignalP"/>
    </source>
</evidence>
<comment type="catalytic activity">
    <reaction evidence="7">
        <text>L-threonyl-[protein] + ATP = O-phospho-L-threonyl-[protein] + ADP + H(+)</text>
        <dbReference type="Rhea" id="RHEA:46608"/>
        <dbReference type="Rhea" id="RHEA-COMP:11060"/>
        <dbReference type="Rhea" id="RHEA-COMP:11605"/>
        <dbReference type="ChEBI" id="CHEBI:15378"/>
        <dbReference type="ChEBI" id="CHEBI:30013"/>
        <dbReference type="ChEBI" id="CHEBI:30616"/>
        <dbReference type="ChEBI" id="CHEBI:61977"/>
        <dbReference type="ChEBI" id="CHEBI:456216"/>
        <dbReference type="EC" id="2.7.11.1"/>
    </reaction>
</comment>
<keyword evidence="2" id="KW-0723">Serine/threonine-protein kinase</keyword>
<dbReference type="PANTHER" id="PTHR27002">
    <property type="entry name" value="RECEPTOR-LIKE SERINE/THREONINE-PROTEIN KINASE SD1-8"/>
    <property type="match status" value="1"/>
</dbReference>
<evidence type="ECO:0000256" key="1">
    <source>
        <dbReference type="ARBA" id="ARBA00012513"/>
    </source>
</evidence>
<evidence type="ECO:0000256" key="8">
    <source>
        <dbReference type="ARBA" id="ARBA00048679"/>
    </source>
</evidence>
<evidence type="ECO:0000256" key="7">
    <source>
        <dbReference type="ARBA" id="ARBA00047899"/>
    </source>
</evidence>
<dbReference type="Gene3D" id="1.10.510.10">
    <property type="entry name" value="Transferase(Phosphotransferase) domain 1"/>
    <property type="match status" value="1"/>
</dbReference>
<feature type="chain" id="PRO_5041987015" description="non-specific serine/threonine protein kinase" evidence="9">
    <location>
        <begin position="29"/>
        <end position="267"/>
    </location>
</feature>
<evidence type="ECO:0000256" key="4">
    <source>
        <dbReference type="ARBA" id="ARBA00022741"/>
    </source>
</evidence>
<keyword evidence="6" id="KW-0067">ATP-binding</keyword>
<dbReference type="GO" id="GO:0005886">
    <property type="term" value="C:plasma membrane"/>
    <property type="evidence" value="ECO:0007669"/>
    <property type="project" value="TreeGrafter"/>
</dbReference>
<reference evidence="11" key="1">
    <citation type="submission" date="2023-02" db="EMBL/GenBank/DDBJ databases">
        <title>Genome of toxic invasive species Heracleum sosnowskyi carries increased number of genes despite the absence of recent whole-genome duplications.</title>
        <authorList>
            <person name="Schelkunov M."/>
            <person name="Shtratnikova V."/>
            <person name="Makarenko M."/>
            <person name="Klepikova A."/>
            <person name="Omelchenko D."/>
            <person name="Novikova G."/>
            <person name="Obukhova E."/>
            <person name="Bogdanov V."/>
            <person name="Penin A."/>
            <person name="Logacheva M."/>
        </authorList>
    </citation>
    <scope>NUCLEOTIDE SEQUENCE</scope>
    <source>
        <strain evidence="11">Hsosn_3</strain>
        <tissue evidence="11">Leaf</tissue>
    </source>
</reference>
<comment type="caution">
    <text evidence="11">The sequence shown here is derived from an EMBL/GenBank/DDBJ whole genome shotgun (WGS) entry which is preliminary data.</text>
</comment>
<dbReference type="FunFam" id="1.10.510.10:FF:001023">
    <property type="entry name" value="Os07g0541700 protein"/>
    <property type="match status" value="1"/>
</dbReference>
<evidence type="ECO:0000256" key="6">
    <source>
        <dbReference type="ARBA" id="ARBA00022840"/>
    </source>
</evidence>
<keyword evidence="5" id="KW-0418">Kinase</keyword>
<dbReference type="GO" id="GO:0005524">
    <property type="term" value="F:ATP binding"/>
    <property type="evidence" value="ECO:0007669"/>
    <property type="project" value="UniProtKB-KW"/>
</dbReference>
<evidence type="ECO:0000256" key="5">
    <source>
        <dbReference type="ARBA" id="ARBA00022777"/>
    </source>
</evidence>
<keyword evidence="3" id="KW-0808">Transferase</keyword>
<evidence type="ECO:0000256" key="2">
    <source>
        <dbReference type="ARBA" id="ARBA00022527"/>
    </source>
</evidence>
<gene>
    <name evidence="11" type="ORF">POM88_006647</name>
</gene>
<evidence type="ECO:0000259" key="10">
    <source>
        <dbReference type="PROSITE" id="PS50011"/>
    </source>
</evidence>